<dbReference type="InterPro" id="IPR003439">
    <property type="entry name" value="ABC_transporter-like_ATP-bd"/>
</dbReference>
<evidence type="ECO:0000313" key="5">
    <source>
        <dbReference type="EMBL" id="WGW13291.1"/>
    </source>
</evidence>
<feature type="domain" description="ABC transporter" evidence="4">
    <location>
        <begin position="86"/>
        <end position="306"/>
    </location>
</feature>
<evidence type="ECO:0000259" key="4">
    <source>
        <dbReference type="PROSITE" id="PS50893"/>
    </source>
</evidence>
<keyword evidence="2 5" id="KW-0067">ATP-binding</keyword>
<gene>
    <name evidence="5" type="ORF">LWF01_05855</name>
</gene>
<evidence type="ECO:0000256" key="3">
    <source>
        <dbReference type="SAM" id="MobiDB-lite"/>
    </source>
</evidence>
<dbReference type="RefSeq" id="WP_349640107.1">
    <property type="nucleotide sequence ID" value="NZ_CP090958.1"/>
</dbReference>
<reference evidence="5 6" key="1">
    <citation type="submission" date="2023-05" db="EMBL/GenBank/DDBJ databases">
        <title>Lithophilousrod everest ZFBP1038 complete genpme.</title>
        <authorList>
            <person name="Tian M."/>
        </authorList>
    </citation>
    <scope>NUCLEOTIDE SEQUENCE [LARGE SCALE GENOMIC DNA]</scope>
    <source>
        <strain evidence="5 6">ZFBP1038</strain>
    </source>
</reference>
<feature type="region of interest" description="Disordered" evidence="3">
    <location>
        <begin position="1"/>
        <end position="55"/>
    </location>
</feature>
<protein>
    <submittedName>
        <fullName evidence="5">ATP-binding cassette domain-containing protein</fullName>
    </submittedName>
</protein>
<dbReference type="CDD" id="cd00267">
    <property type="entry name" value="ABC_ATPase"/>
    <property type="match status" value="1"/>
</dbReference>
<dbReference type="Pfam" id="PF00005">
    <property type="entry name" value="ABC_tran"/>
    <property type="match status" value="1"/>
</dbReference>
<keyword evidence="6" id="KW-1185">Reference proteome</keyword>
<dbReference type="SUPFAM" id="SSF52540">
    <property type="entry name" value="P-loop containing nucleoside triphosphate hydrolases"/>
    <property type="match status" value="1"/>
</dbReference>
<evidence type="ECO:0000256" key="2">
    <source>
        <dbReference type="ARBA" id="ARBA00022840"/>
    </source>
</evidence>
<accession>A0ABY8QXW5</accession>
<dbReference type="InterPro" id="IPR027417">
    <property type="entry name" value="P-loop_NTPase"/>
</dbReference>
<sequence length="310" mass="32759">MQQPTEGSAEPVGEASELETVLEAAGAEDTTDAAGEEAYDDAGDLTYEPTDAGDLTYEPTDAAELEPAAEDATELATAEPEPAVAVAVTDLGLAVRGRTIYQDVSFTAAAGSLVIVNGPSGSGRTTLLLALAGRMKPTTGHLEVLGHELPRESSTVQRSVALAEMHGVNPLEPALSIHDHVRERISGLSPWYKPMIPARRYQAARTLLEDLAGSVGISASDEATLVRDLHPLERSTVGIGLALLAEPRILVVDNVDSILDAGQRTALWELLRQICADGSTVVASCVELPLPEILDDDRCVRVDLTTTEHI</sequence>
<dbReference type="Gene3D" id="3.40.50.300">
    <property type="entry name" value="P-loop containing nucleotide triphosphate hydrolases"/>
    <property type="match status" value="1"/>
</dbReference>
<name>A0ABY8QXW5_9MICO</name>
<dbReference type="EMBL" id="CP090958">
    <property type="protein sequence ID" value="WGW13291.1"/>
    <property type="molecule type" value="Genomic_DNA"/>
</dbReference>
<dbReference type="PANTHER" id="PTHR43158:SF2">
    <property type="entry name" value="SKFA PEPTIDE EXPORT ATP-BINDING PROTEIN SKFE"/>
    <property type="match status" value="1"/>
</dbReference>
<dbReference type="PROSITE" id="PS50893">
    <property type="entry name" value="ABC_TRANSPORTER_2"/>
    <property type="match status" value="1"/>
</dbReference>
<organism evidence="5 6">
    <name type="scientific">Saxibacter everestensis</name>
    <dbReference type="NCBI Taxonomy" id="2909229"/>
    <lineage>
        <taxon>Bacteria</taxon>
        <taxon>Bacillati</taxon>
        <taxon>Actinomycetota</taxon>
        <taxon>Actinomycetes</taxon>
        <taxon>Micrococcales</taxon>
        <taxon>Brevibacteriaceae</taxon>
        <taxon>Saxibacter</taxon>
    </lineage>
</organism>
<dbReference type="PANTHER" id="PTHR43158">
    <property type="entry name" value="SKFA PEPTIDE EXPORT ATP-BINDING PROTEIN SKFE"/>
    <property type="match status" value="1"/>
</dbReference>
<keyword evidence="1" id="KW-0547">Nucleotide-binding</keyword>
<dbReference type="GO" id="GO:0005524">
    <property type="term" value="F:ATP binding"/>
    <property type="evidence" value="ECO:0007669"/>
    <property type="project" value="UniProtKB-KW"/>
</dbReference>
<dbReference type="SMART" id="SM00382">
    <property type="entry name" value="AAA"/>
    <property type="match status" value="1"/>
</dbReference>
<dbReference type="Proteomes" id="UP001209083">
    <property type="component" value="Chromosome"/>
</dbReference>
<evidence type="ECO:0000256" key="1">
    <source>
        <dbReference type="ARBA" id="ARBA00022741"/>
    </source>
</evidence>
<feature type="compositionally biased region" description="Acidic residues" evidence="3">
    <location>
        <begin position="29"/>
        <end position="43"/>
    </location>
</feature>
<evidence type="ECO:0000313" key="6">
    <source>
        <dbReference type="Proteomes" id="UP001209083"/>
    </source>
</evidence>
<dbReference type="InterPro" id="IPR003593">
    <property type="entry name" value="AAA+_ATPase"/>
</dbReference>
<proteinExistence type="predicted"/>